<evidence type="ECO:0000313" key="2">
    <source>
        <dbReference type="EMBL" id="MBB4666720.1"/>
    </source>
</evidence>
<dbReference type="EC" id="1.3.3.4" evidence="2"/>
<reference evidence="2 3" key="1">
    <citation type="submission" date="2020-08" db="EMBL/GenBank/DDBJ databases">
        <title>Sequencing the genomes of 1000 actinobacteria strains.</title>
        <authorList>
            <person name="Klenk H.-P."/>
        </authorList>
    </citation>
    <scope>NUCLEOTIDE SEQUENCE [LARGE SCALE GENOMIC DNA]</scope>
    <source>
        <strain evidence="2 3">DSM 24947</strain>
    </source>
</reference>
<sequence length="466" mass="47509">MTSASSVGADRHDIVVIGGGIAGLTIAWEAARAGRDVVVLESSAATGGMLRRGVIAGIEADLGAESFATRTSGVVDLVADARLPVQFVEPRPAGAHLAYREPWAFGALRRTRRAPLPRRALIGIPADPAAPDVARILGRDGVRRALAEPAPAHVEDEPSLADLVTAQLGEAVATRLVEPLCRSVYSHDAASVRLSALHPTLWAEYVARGSLTAAVDALAPAARAGSAVRGVEGGLWRLAAELHAAALRAGAVIRTSAPVVSVSAGVDGAVVLRGGETVHAGQVVIATGPSAAARLLDVEVAPAAPVRLTVAEITAHGLTRAPVGSGVIVAPDVPTPAKALTHVDAKWEWAAAALPPGTSVVRLSARDGDAGGLDTPADIARAIRVLTGVHVAPAEVRAHTRVDWPDAVCTPTTRALLAGAAQRHGIHLAGAIAAGTGLASVIPHARRVAADLLSHPIPHEGARHVR</sequence>
<evidence type="ECO:0000313" key="3">
    <source>
        <dbReference type="Proteomes" id="UP000573729"/>
    </source>
</evidence>
<keyword evidence="2" id="KW-0560">Oxidoreductase</keyword>
<comment type="caution">
    <text evidence="2">The sequence shown here is derived from an EMBL/GenBank/DDBJ whole genome shotgun (WGS) entry which is preliminary data.</text>
</comment>
<name>A0A7W7BQ52_9MICO</name>
<dbReference type="InterPro" id="IPR050464">
    <property type="entry name" value="Zeta_carotene_desat/Oxidored"/>
</dbReference>
<dbReference type="Gene3D" id="3.90.660.20">
    <property type="entry name" value="Protoporphyrinogen oxidase, mitochondrial, domain 2"/>
    <property type="match status" value="1"/>
</dbReference>
<dbReference type="RefSeq" id="WP_184216513.1">
    <property type="nucleotide sequence ID" value="NZ_JACHMD010000001.1"/>
</dbReference>
<evidence type="ECO:0000259" key="1">
    <source>
        <dbReference type="Pfam" id="PF01593"/>
    </source>
</evidence>
<dbReference type="AlphaFoldDB" id="A0A7W7BQ52"/>
<gene>
    <name evidence="2" type="ORF">BKA24_001429</name>
</gene>
<dbReference type="InterPro" id="IPR002937">
    <property type="entry name" value="Amino_oxidase"/>
</dbReference>
<dbReference type="EMBL" id="JACHMD010000001">
    <property type="protein sequence ID" value="MBB4666720.1"/>
    <property type="molecule type" value="Genomic_DNA"/>
</dbReference>
<accession>A0A7W7BQ52</accession>
<dbReference type="SUPFAM" id="SSF51905">
    <property type="entry name" value="FAD/NAD(P)-binding domain"/>
    <property type="match status" value="1"/>
</dbReference>
<keyword evidence="3" id="KW-1185">Reference proteome</keyword>
<dbReference type="Gene3D" id="1.10.3110.10">
    <property type="entry name" value="protoporphyrinogen ix oxidase, domain 3"/>
    <property type="match status" value="1"/>
</dbReference>
<dbReference type="Proteomes" id="UP000573729">
    <property type="component" value="Unassembled WGS sequence"/>
</dbReference>
<dbReference type="Gene3D" id="3.50.50.60">
    <property type="entry name" value="FAD/NAD(P)-binding domain"/>
    <property type="match status" value="1"/>
</dbReference>
<feature type="domain" description="Amine oxidase" evidence="1">
    <location>
        <begin position="21"/>
        <end position="453"/>
    </location>
</feature>
<dbReference type="GO" id="GO:0004729">
    <property type="term" value="F:oxygen-dependent protoporphyrinogen oxidase activity"/>
    <property type="evidence" value="ECO:0007669"/>
    <property type="project" value="UniProtKB-EC"/>
</dbReference>
<organism evidence="2 3">
    <name type="scientific">Microbacterium marinum</name>
    <dbReference type="NCBI Taxonomy" id="421115"/>
    <lineage>
        <taxon>Bacteria</taxon>
        <taxon>Bacillati</taxon>
        <taxon>Actinomycetota</taxon>
        <taxon>Actinomycetes</taxon>
        <taxon>Micrococcales</taxon>
        <taxon>Microbacteriaceae</taxon>
        <taxon>Microbacterium</taxon>
    </lineage>
</organism>
<dbReference type="PANTHER" id="PTHR42923">
    <property type="entry name" value="PROTOPORPHYRINOGEN OXIDASE"/>
    <property type="match status" value="1"/>
</dbReference>
<proteinExistence type="predicted"/>
<protein>
    <submittedName>
        <fullName evidence="2">Oxygen-dependent protoporphyrinogen oxidase</fullName>
        <ecNumber evidence="2">1.3.3.4</ecNumber>
    </submittedName>
</protein>
<dbReference type="Pfam" id="PF01593">
    <property type="entry name" value="Amino_oxidase"/>
    <property type="match status" value="1"/>
</dbReference>
<dbReference type="PANTHER" id="PTHR42923:SF3">
    <property type="entry name" value="PROTOPORPHYRINOGEN OXIDASE"/>
    <property type="match status" value="1"/>
</dbReference>
<dbReference type="InterPro" id="IPR036188">
    <property type="entry name" value="FAD/NAD-bd_sf"/>
</dbReference>